<dbReference type="Proteomes" id="UP001152561">
    <property type="component" value="Unassembled WGS sequence"/>
</dbReference>
<dbReference type="EMBL" id="JAJAGQ010000012">
    <property type="protein sequence ID" value="KAJ8547567.1"/>
    <property type="molecule type" value="Genomic_DNA"/>
</dbReference>
<keyword evidence="4" id="KW-1185">Reference proteome</keyword>
<keyword evidence="1" id="KW-0853">WD repeat</keyword>
<name>A0A9Q1M338_9SOLA</name>
<organism evidence="3 4">
    <name type="scientific">Anisodus acutangulus</name>
    <dbReference type="NCBI Taxonomy" id="402998"/>
    <lineage>
        <taxon>Eukaryota</taxon>
        <taxon>Viridiplantae</taxon>
        <taxon>Streptophyta</taxon>
        <taxon>Embryophyta</taxon>
        <taxon>Tracheophyta</taxon>
        <taxon>Spermatophyta</taxon>
        <taxon>Magnoliopsida</taxon>
        <taxon>eudicotyledons</taxon>
        <taxon>Gunneridae</taxon>
        <taxon>Pentapetalae</taxon>
        <taxon>asterids</taxon>
        <taxon>lamiids</taxon>
        <taxon>Solanales</taxon>
        <taxon>Solanaceae</taxon>
        <taxon>Solanoideae</taxon>
        <taxon>Hyoscyameae</taxon>
        <taxon>Anisodus</taxon>
    </lineage>
</organism>
<reference evidence="4" key="1">
    <citation type="journal article" date="2023" name="Proc. Natl. Acad. Sci. U.S.A.">
        <title>Genomic and structural basis for evolution of tropane alkaloid biosynthesis.</title>
        <authorList>
            <person name="Wanga Y.-J."/>
            <person name="Taina T."/>
            <person name="Yua J.-Y."/>
            <person name="Lia J."/>
            <person name="Xua B."/>
            <person name="Chenc J."/>
            <person name="D'Auriad J.C."/>
            <person name="Huanga J.-P."/>
            <person name="Huanga S.-X."/>
        </authorList>
    </citation>
    <scope>NUCLEOTIDE SEQUENCE [LARGE SCALE GENOMIC DNA]</scope>
    <source>
        <strain evidence="4">cv. KIB-2019</strain>
    </source>
</reference>
<comment type="caution">
    <text evidence="3">The sequence shown here is derived from an EMBL/GenBank/DDBJ whole genome shotgun (WGS) entry which is preliminary data.</text>
</comment>
<dbReference type="PANTHER" id="PTHR46108">
    <property type="entry name" value="BLUE CHEESE"/>
    <property type="match status" value="1"/>
</dbReference>
<dbReference type="AlphaFoldDB" id="A0A9Q1M338"/>
<evidence type="ECO:0000313" key="4">
    <source>
        <dbReference type="Proteomes" id="UP001152561"/>
    </source>
</evidence>
<feature type="compositionally biased region" description="Basic and acidic residues" evidence="2">
    <location>
        <begin position="211"/>
        <end position="224"/>
    </location>
</feature>
<dbReference type="InterPro" id="IPR051944">
    <property type="entry name" value="BEACH_domain_protein"/>
</dbReference>
<gene>
    <name evidence="3" type="ORF">K7X08_011153</name>
</gene>
<feature type="region of interest" description="Disordered" evidence="2">
    <location>
        <begin position="187"/>
        <end position="224"/>
    </location>
</feature>
<dbReference type="PANTHER" id="PTHR46108:SF4">
    <property type="entry name" value="BLUE CHEESE"/>
    <property type="match status" value="1"/>
</dbReference>
<dbReference type="OrthoDB" id="26681at2759"/>
<evidence type="ECO:0000256" key="2">
    <source>
        <dbReference type="SAM" id="MobiDB-lite"/>
    </source>
</evidence>
<evidence type="ECO:0000313" key="3">
    <source>
        <dbReference type="EMBL" id="KAJ8547567.1"/>
    </source>
</evidence>
<evidence type="ECO:0000256" key="1">
    <source>
        <dbReference type="ARBA" id="ARBA00022574"/>
    </source>
</evidence>
<protein>
    <submittedName>
        <fullName evidence="3">Uncharacterized protein</fullName>
    </submittedName>
</protein>
<proteinExistence type="predicted"/>
<sequence length="275" mass="31948">MERKLKEISKLDGRHWEQINERRIALELVRDAVATELRVIRQDKYEWVLHTESEWQSHLQQLVHERRISPLTKSSHSEELEWQLCPIEGPYRMRKKLEHCKLTIDTIQNVLTGQFELGRLELSKERTEHETNASDCSELYDGSIFKDSDDVRDATSSRVGWNDDHDSSINEPSLSFALELGPKSSSASVQKAESVQRKSDLGSPRQSSSLKADETRTVEDKSEKELTNNGEYLIRPHLEPYERIKYKYNCKRVVGLDKHDSDWRTIVVHEVFSGS</sequence>
<accession>A0A9Q1M338</accession>